<evidence type="ECO:0000313" key="1">
    <source>
        <dbReference type="EMBL" id="KDR78576.1"/>
    </source>
</evidence>
<evidence type="ECO:0008006" key="3">
    <source>
        <dbReference type="Google" id="ProtNLM"/>
    </source>
</evidence>
<dbReference type="AlphaFoldDB" id="A0A067T625"/>
<dbReference type="EMBL" id="KL142374">
    <property type="protein sequence ID" value="KDR78576.1"/>
    <property type="molecule type" value="Genomic_DNA"/>
</dbReference>
<gene>
    <name evidence="1" type="ORF">GALMADRAFT_244013</name>
</gene>
<name>A0A067T625_GALM3</name>
<organism evidence="1 2">
    <name type="scientific">Galerina marginata (strain CBS 339.88)</name>
    <dbReference type="NCBI Taxonomy" id="685588"/>
    <lineage>
        <taxon>Eukaryota</taxon>
        <taxon>Fungi</taxon>
        <taxon>Dikarya</taxon>
        <taxon>Basidiomycota</taxon>
        <taxon>Agaricomycotina</taxon>
        <taxon>Agaricomycetes</taxon>
        <taxon>Agaricomycetidae</taxon>
        <taxon>Agaricales</taxon>
        <taxon>Agaricineae</taxon>
        <taxon>Strophariaceae</taxon>
        <taxon>Galerina</taxon>
    </lineage>
</organism>
<keyword evidence="2" id="KW-1185">Reference proteome</keyword>
<reference evidence="2" key="1">
    <citation type="journal article" date="2014" name="Proc. Natl. Acad. Sci. U.S.A.">
        <title>Extensive sampling of basidiomycete genomes demonstrates inadequacy of the white-rot/brown-rot paradigm for wood decay fungi.</title>
        <authorList>
            <person name="Riley R."/>
            <person name="Salamov A.A."/>
            <person name="Brown D.W."/>
            <person name="Nagy L.G."/>
            <person name="Floudas D."/>
            <person name="Held B.W."/>
            <person name="Levasseur A."/>
            <person name="Lombard V."/>
            <person name="Morin E."/>
            <person name="Otillar R."/>
            <person name="Lindquist E.A."/>
            <person name="Sun H."/>
            <person name="LaButti K.M."/>
            <person name="Schmutz J."/>
            <person name="Jabbour D."/>
            <person name="Luo H."/>
            <person name="Baker S.E."/>
            <person name="Pisabarro A.G."/>
            <person name="Walton J.D."/>
            <person name="Blanchette R.A."/>
            <person name="Henrissat B."/>
            <person name="Martin F."/>
            <person name="Cullen D."/>
            <person name="Hibbett D.S."/>
            <person name="Grigoriev I.V."/>
        </authorList>
    </citation>
    <scope>NUCLEOTIDE SEQUENCE [LARGE SCALE GENOMIC DNA]</scope>
    <source>
        <strain evidence="2">CBS 339.88</strain>
    </source>
</reference>
<dbReference type="Proteomes" id="UP000027222">
    <property type="component" value="Unassembled WGS sequence"/>
</dbReference>
<proteinExistence type="predicted"/>
<dbReference type="OrthoDB" id="2757234at2759"/>
<sequence>MRTSAPILKLHDDILWRICDELTSPRLSWYPTKPMPRMTILRYTSQVCTSWRRFVLSASYLWGNILDIGSLSQKTHDWREEVMSRTKQSLLCVQGHVDAGGVQEEFVIMLLMAYRGRIRRWDVEFGPCLSTRAKEMIEWAFQKPAPLLEHFEVHFDNHSSHFDLSEKFRLFADNAPSLRHFRAIDFRVQPQTLLSSKEMCSLHFSGENSFTAPELLRVLSCMPLLRTLEIFSDYNEVDPPLTQEVQHMQIVSLPQLLDLSIEAGDAPRKYLTILDHIVMEPRFNFRFLTNPVFPYPSNIAIGQRVLQNYFPLSIDDEEPDELRLVMDNTFIFIGVKSLFSFSFAMEFLENIADPSIFLQSISSMSFDEVTSFELHFTDDVVAPAVANLLPIISTLTSVETLDISHYTLPFILSLQPTLADGTVLLPCLQSLKLDSFDVGLYLANVIQFLSQRVALGLPMEDLDFGWCSCEIDNQHLQRLDQFTGLKVIWNDGDFSRSQQREHVCGE</sequence>
<protein>
    <recommendedName>
        <fullName evidence="3">F-box domain-containing protein</fullName>
    </recommendedName>
</protein>
<dbReference type="HOGENOM" id="CLU_030662_0_0_1"/>
<evidence type="ECO:0000313" key="2">
    <source>
        <dbReference type="Proteomes" id="UP000027222"/>
    </source>
</evidence>
<accession>A0A067T625</accession>